<keyword evidence="3" id="KW-0863">Zinc-finger</keyword>
<evidence type="ECO:0000256" key="2">
    <source>
        <dbReference type="ARBA" id="ARBA00022737"/>
    </source>
</evidence>
<dbReference type="Proteomes" id="UP000663828">
    <property type="component" value="Unassembled WGS sequence"/>
</dbReference>
<dbReference type="PANTHER" id="PTHR24403:SF67">
    <property type="entry name" value="FI01116P-RELATED"/>
    <property type="match status" value="1"/>
</dbReference>
<dbReference type="AlphaFoldDB" id="A0A813XUR9"/>
<evidence type="ECO:0000313" key="8">
    <source>
        <dbReference type="EMBL" id="CAF0897456.1"/>
    </source>
</evidence>
<dbReference type="GO" id="GO:0005634">
    <property type="term" value="C:nucleus"/>
    <property type="evidence" value="ECO:0007669"/>
    <property type="project" value="TreeGrafter"/>
</dbReference>
<keyword evidence="9" id="KW-1185">Reference proteome</keyword>
<comment type="caution">
    <text evidence="7">The sequence shown here is derived from an EMBL/GenBank/DDBJ whole genome shotgun (WGS) entry which is preliminary data.</text>
</comment>
<dbReference type="GO" id="GO:0008270">
    <property type="term" value="F:zinc ion binding"/>
    <property type="evidence" value="ECO:0007669"/>
    <property type="project" value="UniProtKB-KW"/>
</dbReference>
<feature type="region of interest" description="Disordered" evidence="5">
    <location>
        <begin position="163"/>
        <end position="200"/>
    </location>
</feature>
<feature type="compositionally biased region" description="Acidic residues" evidence="5">
    <location>
        <begin position="101"/>
        <end position="110"/>
    </location>
</feature>
<evidence type="ECO:0000256" key="1">
    <source>
        <dbReference type="ARBA" id="ARBA00022723"/>
    </source>
</evidence>
<feature type="region of interest" description="Disordered" evidence="5">
    <location>
        <begin position="493"/>
        <end position="543"/>
    </location>
</feature>
<reference evidence="7" key="1">
    <citation type="submission" date="2021-02" db="EMBL/GenBank/DDBJ databases">
        <authorList>
            <person name="Nowell W R."/>
        </authorList>
    </citation>
    <scope>NUCLEOTIDE SEQUENCE</scope>
</reference>
<dbReference type="InterPro" id="IPR013087">
    <property type="entry name" value="Znf_C2H2_type"/>
</dbReference>
<feature type="region of interest" description="Disordered" evidence="5">
    <location>
        <begin position="837"/>
        <end position="875"/>
    </location>
</feature>
<keyword evidence="1" id="KW-0479">Metal-binding</keyword>
<evidence type="ECO:0000259" key="6">
    <source>
        <dbReference type="PROSITE" id="PS00028"/>
    </source>
</evidence>
<dbReference type="InterPro" id="IPR050688">
    <property type="entry name" value="Zinc_finger/UBP_domain"/>
</dbReference>
<feature type="compositionally biased region" description="Basic and acidic residues" evidence="5">
    <location>
        <begin position="781"/>
        <end position="791"/>
    </location>
</feature>
<evidence type="ECO:0000256" key="5">
    <source>
        <dbReference type="SAM" id="MobiDB-lite"/>
    </source>
</evidence>
<feature type="domain" description="C2H2-type" evidence="6">
    <location>
        <begin position="127"/>
        <end position="148"/>
    </location>
</feature>
<dbReference type="EMBL" id="CAJNOJ010000032">
    <property type="protein sequence ID" value="CAF0897456.1"/>
    <property type="molecule type" value="Genomic_DNA"/>
</dbReference>
<organism evidence="7 9">
    <name type="scientific">Adineta ricciae</name>
    <name type="common">Rotifer</name>
    <dbReference type="NCBI Taxonomy" id="249248"/>
    <lineage>
        <taxon>Eukaryota</taxon>
        <taxon>Metazoa</taxon>
        <taxon>Spiralia</taxon>
        <taxon>Gnathifera</taxon>
        <taxon>Rotifera</taxon>
        <taxon>Eurotatoria</taxon>
        <taxon>Bdelloidea</taxon>
        <taxon>Adinetida</taxon>
        <taxon>Adinetidae</taxon>
        <taxon>Adineta</taxon>
    </lineage>
</organism>
<feature type="compositionally biased region" description="Polar residues" evidence="5">
    <location>
        <begin position="63"/>
        <end position="76"/>
    </location>
</feature>
<dbReference type="PANTHER" id="PTHR24403">
    <property type="entry name" value="ZINC FINGER PROTEIN"/>
    <property type="match status" value="1"/>
</dbReference>
<dbReference type="OrthoDB" id="2687452at2759"/>
<feature type="region of interest" description="Disordered" evidence="5">
    <location>
        <begin position="53"/>
        <end position="122"/>
    </location>
</feature>
<evidence type="ECO:0000256" key="3">
    <source>
        <dbReference type="ARBA" id="ARBA00022771"/>
    </source>
</evidence>
<gene>
    <name evidence="8" type="ORF">EDS130_LOCUS9606</name>
    <name evidence="7" type="ORF">XAT740_LOCUS6732</name>
</gene>
<keyword evidence="2" id="KW-0677">Repeat</keyword>
<dbReference type="GO" id="GO:0010468">
    <property type="term" value="P:regulation of gene expression"/>
    <property type="evidence" value="ECO:0007669"/>
    <property type="project" value="TreeGrafter"/>
</dbReference>
<feature type="compositionally biased region" description="Basic and acidic residues" evidence="5">
    <location>
        <begin position="860"/>
        <end position="869"/>
    </location>
</feature>
<feature type="region of interest" description="Disordered" evidence="5">
    <location>
        <begin position="757"/>
        <end position="802"/>
    </location>
</feature>
<dbReference type="Proteomes" id="UP000663852">
    <property type="component" value="Unassembled WGS sequence"/>
</dbReference>
<dbReference type="EMBL" id="CAJNOR010000309">
    <property type="protein sequence ID" value="CAF0875792.1"/>
    <property type="molecule type" value="Genomic_DNA"/>
</dbReference>
<dbReference type="PROSITE" id="PS00028">
    <property type="entry name" value="ZINC_FINGER_C2H2_1"/>
    <property type="match status" value="2"/>
</dbReference>
<dbReference type="Gene3D" id="3.30.160.60">
    <property type="entry name" value="Classic Zinc Finger"/>
    <property type="match status" value="3"/>
</dbReference>
<evidence type="ECO:0000256" key="4">
    <source>
        <dbReference type="ARBA" id="ARBA00022833"/>
    </source>
</evidence>
<evidence type="ECO:0000313" key="7">
    <source>
        <dbReference type="EMBL" id="CAF0875792.1"/>
    </source>
</evidence>
<evidence type="ECO:0000313" key="9">
    <source>
        <dbReference type="Proteomes" id="UP000663828"/>
    </source>
</evidence>
<accession>A0A813XUR9</accession>
<proteinExistence type="predicted"/>
<dbReference type="SMART" id="SM00355">
    <property type="entry name" value="ZnF_C2H2"/>
    <property type="match status" value="14"/>
</dbReference>
<feature type="region of interest" description="Disordered" evidence="5">
    <location>
        <begin position="347"/>
        <end position="368"/>
    </location>
</feature>
<feature type="compositionally biased region" description="Polar residues" evidence="5">
    <location>
        <begin position="113"/>
        <end position="122"/>
    </location>
</feature>
<feature type="region of interest" description="Disordered" evidence="5">
    <location>
        <begin position="277"/>
        <end position="298"/>
    </location>
</feature>
<protein>
    <recommendedName>
        <fullName evidence="6">C2H2-type domain-containing protein</fullName>
    </recommendedName>
</protein>
<feature type="domain" description="C2H2-type" evidence="6">
    <location>
        <begin position="959"/>
        <end position="980"/>
    </location>
</feature>
<sequence>MTDDASTAYICIYCPFNSSNLQALEQHLTSVHGHGCQDTAQAQSPTNMITKTNKREAPDDEQSQSSFDGTEQWTEHSSAAKRIKRASSPIPADVYGNTSDDNSEFDDDERDSPLNSSATPSNALLTCPVCNSTYQRLGHLVRHAKRRHRIDLSHYDQAQAFETAPTIDFDRSGSEEQQTENLPSLSSTAETNSDPTATTTTTTTDCPYCDFKTTDIEQFKAHIIAHIRDKNYRCLLCNRLYKYRGDCSFHIRRKHHRYNVNSNDYIQRFLFDTNDGDESMSTQVGGHGSSGNGSSNSINAIREADEPVRYFGCPYCDYTSNYGGDVRKHQARKHPNAESKVVKIIRQDSEQQNQNGSDEDDEGDSVNSPINIQQKTKAARKLDKSFIQPQPSSLSVLPNFAPVRVFQCSSCHQQGTYKWVVERHIRAKHPDQANVHVIELPAELSVRLQKISPPLKRFRCSLCPLQSKHNWVVIRHIKHFHTLQTATVVDIQPDGKPIQDESTGDFPTKVYNQDSESSSTTSSCNENGIDLDEDDNPSSFSSANATESAASVYKCSLCDFQSNISWNIQKHLNEMHAGQSNGYMITQCRQVKLSSNDNNPAKVNSMKKLKHKNGFHGSLSPSSVIAKAKFPPAFEEAILSLQGSKLNPNLYAVQPKFGIKRLKCRHCFYRSNWKTDMIRHVRIRHSLTEPDHNKVMLTACTYAELVNSDLDMIMMTEQEARSTIELYENTFGKELRRRTFRTWNDWAKAEQEFTPKDGSLQYTDIKGGQSSSDPTKTLPKKSNEQKHDGIKRTNKSAIKTDYHQESQQLIKSLLFNKSPPSIQQKTLNQLPNSSNIVSRLLSTPNDDDDAPLDLSLKPSKKLEDNHVEQSEEESDSNSRVNYLCSVCSYKHSNWSVVQNHISLHLSGQGRTCPLCPYVTSSETSMIRHLTSNHPTSQLPTHFSAASPNLTAHIREQHQCSLCSYQCDRLEALNLHRRLEHDDEEFDIDSSDNGADDEDDLMASTTKNAFDCPLCSPSSTANNFQDLEQLTMHVITNHNNQTCPFCSFIAHTTSTQTLNQHVKLHFNGTLVQPDPIVGIEQVKELLMLE</sequence>
<name>A0A813XUR9_ADIRI</name>
<feature type="compositionally biased region" description="Polar residues" evidence="5">
    <location>
        <begin position="175"/>
        <end position="195"/>
    </location>
</feature>
<keyword evidence="4" id="KW-0862">Zinc</keyword>